<dbReference type="EMBL" id="CAFBLT010000001">
    <property type="protein sequence ID" value="CAB4877038.1"/>
    <property type="molecule type" value="Genomic_DNA"/>
</dbReference>
<evidence type="ECO:0000313" key="1">
    <source>
        <dbReference type="EMBL" id="CAB4819529.1"/>
    </source>
</evidence>
<dbReference type="EMBL" id="CAFABE010000008">
    <property type="protein sequence ID" value="CAB4819529.1"/>
    <property type="molecule type" value="Genomic_DNA"/>
</dbReference>
<accession>A0A6J6ZDE1</accession>
<evidence type="ECO:0000313" key="2">
    <source>
        <dbReference type="EMBL" id="CAB4877038.1"/>
    </source>
</evidence>
<dbReference type="AlphaFoldDB" id="A0A6J6ZDE1"/>
<name>A0A6J6ZDE1_9ZZZZ</name>
<dbReference type="EMBL" id="CAFBPM010000008">
    <property type="protein sequence ID" value="CAB5021469.1"/>
    <property type="molecule type" value="Genomic_DNA"/>
</dbReference>
<organism evidence="1">
    <name type="scientific">freshwater metagenome</name>
    <dbReference type="NCBI Taxonomy" id="449393"/>
    <lineage>
        <taxon>unclassified sequences</taxon>
        <taxon>metagenomes</taxon>
        <taxon>ecological metagenomes</taxon>
    </lineage>
</organism>
<reference evidence="1" key="1">
    <citation type="submission" date="2020-05" db="EMBL/GenBank/DDBJ databases">
        <authorList>
            <person name="Chiriac C."/>
            <person name="Salcher M."/>
            <person name="Ghai R."/>
            <person name="Kavagutti S V."/>
        </authorList>
    </citation>
    <scope>NUCLEOTIDE SEQUENCE</scope>
</reference>
<sequence>MFTCNVCKEEFTEEGRSPWRGVDRCMACMMRRFGIQKSLEADGFWDQPTE</sequence>
<evidence type="ECO:0000313" key="3">
    <source>
        <dbReference type="EMBL" id="CAB5021469.1"/>
    </source>
</evidence>
<protein>
    <submittedName>
        <fullName evidence="1">Unannotated protein</fullName>
    </submittedName>
</protein>
<proteinExistence type="predicted"/>
<gene>
    <name evidence="1" type="ORF">UFOPK3164_00315</name>
    <name evidence="2" type="ORF">UFOPK3427_01195</name>
    <name evidence="3" type="ORF">UFOPK4112_00946</name>
</gene>